<evidence type="ECO:0000313" key="1">
    <source>
        <dbReference type="EMBL" id="CAH1406646.1"/>
    </source>
</evidence>
<dbReference type="AlphaFoldDB" id="A0A9P0MWV4"/>
<evidence type="ECO:0000313" key="2">
    <source>
        <dbReference type="Proteomes" id="UP001152798"/>
    </source>
</evidence>
<proteinExistence type="predicted"/>
<name>A0A9P0MWV4_NEZVI</name>
<accession>A0A9P0MWV4</accession>
<gene>
    <name evidence="1" type="ORF">NEZAVI_LOCUS14535</name>
</gene>
<keyword evidence="2" id="KW-1185">Reference proteome</keyword>
<protein>
    <submittedName>
        <fullName evidence="1">Uncharacterized protein</fullName>
    </submittedName>
</protein>
<dbReference type="Proteomes" id="UP001152798">
    <property type="component" value="Chromosome 6"/>
</dbReference>
<organism evidence="1 2">
    <name type="scientific">Nezara viridula</name>
    <name type="common">Southern green stink bug</name>
    <name type="synonym">Cimex viridulus</name>
    <dbReference type="NCBI Taxonomy" id="85310"/>
    <lineage>
        <taxon>Eukaryota</taxon>
        <taxon>Metazoa</taxon>
        <taxon>Ecdysozoa</taxon>
        <taxon>Arthropoda</taxon>
        <taxon>Hexapoda</taxon>
        <taxon>Insecta</taxon>
        <taxon>Pterygota</taxon>
        <taxon>Neoptera</taxon>
        <taxon>Paraneoptera</taxon>
        <taxon>Hemiptera</taxon>
        <taxon>Heteroptera</taxon>
        <taxon>Panheteroptera</taxon>
        <taxon>Pentatomomorpha</taxon>
        <taxon>Pentatomoidea</taxon>
        <taxon>Pentatomidae</taxon>
        <taxon>Pentatominae</taxon>
        <taxon>Nezara</taxon>
    </lineage>
</organism>
<sequence length="84" mass="9174">MIRRGYLAETRGSKRRPRAAHEIFRQLIQGAINIGSTGDIVIHQLNLGCDKIEADKGRPNARCLIDLGSAGGHDEHKSVLPVTC</sequence>
<dbReference type="EMBL" id="OV725082">
    <property type="protein sequence ID" value="CAH1406646.1"/>
    <property type="molecule type" value="Genomic_DNA"/>
</dbReference>
<reference evidence="1" key="1">
    <citation type="submission" date="2022-01" db="EMBL/GenBank/DDBJ databases">
        <authorList>
            <person name="King R."/>
        </authorList>
    </citation>
    <scope>NUCLEOTIDE SEQUENCE</scope>
</reference>